<gene>
    <name evidence="2" type="ORF">CCAX7_56760</name>
</gene>
<keyword evidence="3" id="KW-1185">Reference proteome</keyword>
<dbReference type="EMBL" id="AP025739">
    <property type="protein sequence ID" value="BDI33625.1"/>
    <property type="molecule type" value="Genomic_DNA"/>
</dbReference>
<evidence type="ECO:0000313" key="3">
    <source>
        <dbReference type="Proteomes" id="UP000287394"/>
    </source>
</evidence>
<dbReference type="GO" id="GO:0043531">
    <property type="term" value="F:ADP binding"/>
    <property type="evidence" value="ECO:0007669"/>
    <property type="project" value="InterPro"/>
</dbReference>
<proteinExistence type="predicted"/>
<dbReference type="PRINTS" id="PR00381">
    <property type="entry name" value="KINESINLIGHT"/>
</dbReference>
<dbReference type="InterPro" id="IPR027417">
    <property type="entry name" value="P-loop_NTPase"/>
</dbReference>
<accession>A0A402D0K5</accession>
<dbReference type="PROSITE" id="PS50005">
    <property type="entry name" value="TPR"/>
    <property type="match status" value="2"/>
</dbReference>
<dbReference type="Pfam" id="PF13424">
    <property type="entry name" value="TPR_12"/>
    <property type="match status" value="3"/>
</dbReference>
<organism evidence="2 3">
    <name type="scientific">Capsulimonas corticalis</name>
    <dbReference type="NCBI Taxonomy" id="2219043"/>
    <lineage>
        <taxon>Bacteria</taxon>
        <taxon>Bacillati</taxon>
        <taxon>Armatimonadota</taxon>
        <taxon>Armatimonadia</taxon>
        <taxon>Capsulimonadales</taxon>
        <taxon>Capsulimonadaceae</taxon>
        <taxon>Capsulimonas</taxon>
    </lineage>
</organism>
<evidence type="ECO:0000313" key="2">
    <source>
        <dbReference type="EMBL" id="BDI33625.1"/>
    </source>
</evidence>
<feature type="domain" description="DUF7779" evidence="1">
    <location>
        <begin position="322"/>
        <end position="415"/>
    </location>
</feature>
<dbReference type="InterPro" id="IPR053137">
    <property type="entry name" value="NLR-like"/>
</dbReference>
<dbReference type="InterPro" id="IPR011990">
    <property type="entry name" value="TPR-like_helical_dom_sf"/>
</dbReference>
<name>A0A402D0K5_9BACT</name>
<protein>
    <submittedName>
        <fullName evidence="2">Tetratricopeptide repeat protein</fullName>
    </submittedName>
</protein>
<reference evidence="2 3" key="1">
    <citation type="journal article" date="2019" name="Int. J. Syst. Evol. Microbiol.">
        <title>Capsulimonas corticalis gen. nov., sp. nov., an aerobic capsulated bacterium, of a novel bacterial order, Capsulimonadales ord. nov., of the class Armatimonadia of the phylum Armatimonadetes.</title>
        <authorList>
            <person name="Li J."/>
            <person name="Kudo C."/>
            <person name="Tonouchi A."/>
        </authorList>
    </citation>
    <scope>NUCLEOTIDE SEQUENCE [LARGE SCALE GENOMIC DNA]</scope>
    <source>
        <strain evidence="2 3">AX-7</strain>
    </source>
</reference>
<dbReference type="Gene3D" id="3.40.50.300">
    <property type="entry name" value="P-loop containing nucleotide triphosphate hydrolases"/>
    <property type="match status" value="1"/>
</dbReference>
<dbReference type="SMART" id="SM00028">
    <property type="entry name" value="TPR"/>
    <property type="match status" value="6"/>
</dbReference>
<dbReference type="PANTHER" id="PTHR46082:SF6">
    <property type="entry name" value="AAA+ ATPASE DOMAIN-CONTAINING PROTEIN-RELATED"/>
    <property type="match status" value="1"/>
</dbReference>
<dbReference type="KEGG" id="ccot:CCAX7_56760"/>
<dbReference type="Gene3D" id="1.25.40.10">
    <property type="entry name" value="Tetratricopeptide repeat domain"/>
    <property type="match status" value="2"/>
</dbReference>
<dbReference type="InterPro" id="IPR019734">
    <property type="entry name" value="TPR_rpt"/>
</dbReference>
<dbReference type="PANTHER" id="PTHR46082">
    <property type="entry name" value="ATP/GTP-BINDING PROTEIN-RELATED"/>
    <property type="match status" value="1"/>
</dbReference>
<dbReference type="NCBIfam" id="NF040586">
    <property type="entry name" value="FxSxx_TPR"/>
    <property type="match status" value="1"/>
</dbReference>
<dbReference type="Pfam" id="PF25000">
    <property type="entry name" value="DUF7779"/>
    <property type="match status" value="1"/>
</dbReference>
<dbReference type="SUPFAM" id="SSF52540">
    <property type="entry name" value="P-loop containing nucleoside triphosphate hydrolases"/>
    <property type="match status" value="1"/>
</dbReference>
<dbReference type="OrthoDB" id="3193074at2"/>
<dbReference type="Proteomes" id="UP000287394">
    <property type="component" value="Chromosome"/>
</dbReference>
<sequence length="776" mass="87549">MSDSPDYGPTHISGGQGIQSGTGNTQNNYFTLNLNQAQAAGVDLAPLIARLASPALSEPGRLWNVPYPPNPFFTGREEILANLERTLASTQKVALTQAYVAKNQAISGLGGVGKTQTAIEYAYRHREQYHAILWAQADTETALNSSFRGIAVLLDLPEKDAEEISHVREAVKRWLTEKPDYLLILDNADTPDLLAAYLPLHLAGHLLLTSRARHFGTINLPHPTILLVLSEKEAVAFLLQRTDRLDADEAEQKAALELAQEMGCLPLALEQAGAYLCEKQSTFQSYLASYRKRRIRLFQDTKAETGAYEKTVATTWSLNFEAVEQESEAATELLRVSAFFNPNGIPEELVLLGASEIGQAVEAALTDYDEDPLLMDELLDHLARYSLIQRDTKERTYDVHRLVQAVIQHGMDEQTRCIYAKKSVLAVAAAFPKPDYSVWGICERLLPHAIICSDHILIYQFSFLSAAQFLNSTAYYLHDRAKYSIVEQLYLCAINIYKNSKYVDQFGVAASVNNLAAFYEDEGFYEKAEPLYEEVLCIYKKIYWRNNPSVAIAMNNLGGLFAKQGKYERAEPLYLQALDVYKQQPLRNISKIATCMTNLAFSYIKLHKYIEAEMMALEALSIQEKSIELNYPEIAHSVNTLATVYFSQGDYSKAEVMYLKAFNIRKERIGINHPETANSANCLSVLYYYQARYEDAELLCEQGLLIRRRVFANDHPDIASSLITLANIYEGQGRYEDANQHYIHGLSIYEKTLGAKHPITMDTNTNYQRFRQIRQM</sequence>
<dbReference type="AlphaFoldDB" id="A0A402D0K5"/>
<evidence type="ECO:0000259" key="1">
    <source>
        <dbReference type="Pfam" id="PF25000"/>
    </source>
</evidence>
<dbReference type="InterPro" id="IPR056681">
    <property type="entry name" value="DUF7779"/>
</dbReference>
<dbReference type="RefSeq" id="WP_119323044.1">
    <property type="nucleotide sequence ID" value="NZ_AP025739.1"/>
</dbReference>
<dbReference type="SUPFAM" id="SSF48452">
    <property type="entry name" value="TPR-like"/>
    <property type="match status" value="2"/>
</dbReference>